<dbReference type="GO" id="GO:0005634">
    <property type="term" value="C:nucleus"/>
    <property type="evidence" value="ECO:0007669"/>
    <property type="project" value="TreeGrafter"/>
</dbReference>
<evidence type="ECO:0000313" key="9">
    <source>
        <dbReference type="Proteomes" id="UP001300502"/>
    </source>
</evidence>
<evidence type="ECO:0000256" key="3">
    <source>
        <dbReference type="ARBA" id="ARBA00047418"/>
    </source>
</evidence>
<evidence type="ECO:0000256" key="4">
    <source>
        <dbReference type="ARBA" id="ARBA00048740"/>
    </source>
</evidence>
<dbReference type="CDD" id="cd02440">
    <property type="entry name" value="AdoMet_MTases"/>
    <property type="match status" value="1"/>
</dbReference>
<comment type="caution">
    <text evidence="8">The sequence shown here is derived from an EMBL/GenBank/DDBJ whole genome shotgun (WGS) entry which is preliminary data.</text>
</comment>
<keyword evidence="9" id="KW-1185">Reference proteome</keyword>
<protein>
    <recommendedName>
        <fullName evidence="1">Trimethylguanosine synthase</fullName>
    </recommendedName>
    <alternativeName>
        <fullName evidence="7">Cap-specific guanine-N(2) methyltransferase</fullName>
    </alternativeName>
</protein>
<evidence type="ECO:0000256" key="2">
    <source>
        <dbReference type="ARBA" id="ARBA00025783"/>
    </source>
</evidence>
<dbReference type="InterPro" id="IPR019012">
    <property type="entry name" value="RNA_cap_Gua-N2-MeTrfase"/>
</dbReference>
<evidence type="ECO:0000256" key="7">
    <source>
        <dbReference type="ARBA" id="ARBA00049790"/>
    </source>
</evidence>
<dbReference type="AlphaFoldDB" id="A0AAV9ILK8"/>
<evidence type="ECO:0000256" key="6">
    <source>
        <dbReference type="ARBA" id="ARBA00049075"/>
    </source>
</evidence>
<comment type="catalytic activity">
    <reaction evidence="3">
        <text>a 5'-end (N(2),N(7)-dimethyl 5'-triphosphoguanosine)-ribonucleoside in snoRNA + S-adenosyl-L-methionine = a 5'-end (N(2),N(2),N(7)-trimethyl 5'-triphosphoguanosine)-ribonucleoside in snoRNA + S-adenosyl-L-homocysteine + H(+)</text>
        <dbReference type="Rhea" id="RHEA:78507"/>
        <dbReference type="Rhea" id="RHEA-COMP:19088"/>
        <dbReference type="Rhea" id="RHEA-COMP:19090"/>
        <dbReference type="ChEBI" id="CHEBI:15378"/>
        <dbReference type="ChEBI" id="CHEBI:57856"/>
        <dbReference type="ChEBI" id="CHEBI:59789"/>
        <dbReference type="ChEBI" id="CHEBI:167623"/>
        <dbReference type="ChEBI" id="CHEBI:172880"/>
    </reaction>
    <physiologicalReaction direction="left-to-right" evidence="3">
        <dbReference type="Rhea" id="RHEA:78508"/>
    </physiologicalReaction>
</comment>
<comment type="catalytic activity">
    <reaction evidence="4">
        <text>a 5'-end (N(7)-methyl 5'-triphosphoguanosine)-ribonucleoside in snoRNA + S-adenosyl-L-methionine = a 5'-end (N(2),N(7)-dimethyl 5'-triphosphoguanosine)-ribonucleoside in snoRNA + S-adenosyl-L-homocysteine + H(+)</text>
        <dbReference type="Rhea" id="RHEA:78475"/>
        <dbReference type="Rhea" id="RHEA-COMP:19086"/>
        <dbReference type="Rhea" id="RHEA-COMP:19088"/>
        <dbReference type="ChEBI" id="CHEBI:15378"/>
        <dbReference type="ChEBI" id="CHEBI:57856"/>
        <dbReference type="ChEBI" id="CHEBI:59789"/>
        <dbReference type="ChEBI" id="CHEBI:156461"/>
        <dbReference type="ChEBI" id="CHEBI:172880"/>
    </reaction>
    <physiologicalReaction direction="left-to-right" evidence="4">
        <dbReference type="Rhea" id="RHEA:78476"/>
    </physiologicalReaction>
</comment>
<name>A0AAV9ILK8_9RHOD</name>
<evidence type="ECO:0000256" key="1">
    <source>
        <dbReference type="ARBA" id="ARBA00018517"/>
    </source>
</evidence>
<organism evidence="8 9">
    <name type="scientific">Galdieria yellowstonensis</name>
    <dbReference type="NCBI Taxonomy" id="3028027"/>
    <lineage>
        <taxon>Eukaryota</taxon>
        <taxon>Rhodophyta</taxon>
        <taxon>Bangiophyceae</taxon>
        <taxon>Galdieriales</taxon>
        <taxon>Galdieriaceae</taxon>
        <taxon>Galdieria</taxon>
    </lineage>
</organism>
<evidence type="ECO:0000313" key="8">
    <source>
        <dbReference type="EMBL" id="KAK4528352.1"/>
    </source>
</evidence>
<dbReference type="EMBL" id="JANCYU010000063">
    <property type="protein sequence ID" value="KAK4528352.1"/>
    <property type="molecule type" value="Genomic_DNA"/>
</dbReference>
<dbReference type="PANTHER" id="PTHR14741:SF32">
    <property type="entry name" value="TRIMETHYLGUANOSINE SYNTHASE"/>
    <property type="match status" value="1"/>
</dbReference>
<accession>A0AAV9ILK8</accession>
<comment type="catalytic activity">
    <reaction evidence="6">
        <text>a 5'-end (N(7)-methyl 5'-triphosphoguanosine)-ribonucleoside in snRNA + S-adenosyl-L-methionine = a 5'-end (N(2),N(7)-dimethyl 5'-triphosphoguanosine)-ribonucleoside in snRNA + S-adenosyl-L-homocysteine + H(+)</text>
        <dbReference type="Rhea" id="RHEA:78471"/>
        <dbReference type="Rhea" id="RHEA-COMP:19085"/>
        <dbReference type="Rhea" id="RHEA-COMP:19087"/>
        <dbReference type="ChEBI" id="CHEBI:15378"/>
        <dbReference type="ChEBI" id="CHEBI:57856"/>
        <dbReference type="ChEBI" id="CHEBI:59789"/>
        <dbReference type="ChEBI" id="CHEBI:156461"/>
        <dbReference type="ChEBI" id="CHEBI:172880"/>
    </reaction>
    <physiologicalReaction direction="left-to-right" evidence="6">
        <dbReference type="Rhea" id="RHEA:78472"/>
    </physiologicalReaction>
</comment>
<proteinExistence type="inferred from homology"/>
<dbReference type="Gene3D" id="3.40.50.150">
    <property type="entry name" value="Vaccinia Virus protein VP39"/>
    <property type="match status" value="1"/>
</dbReference>
<sequence>MRRKRRERKKKKKIRQEEIHPKYIAQRFRLFSKYDQGISLSDHESWYSVLPEKIASHVASRCSCDVIVDAFAGAGGSCIQFATTCKYVIAIENVNSRLMDAKHNAEIYNVAHKIDFILGDAFQIVRSFTGKVDAIFVAPPWGGPNYENGGFFDFGRFQYQLGDLVDFALQVTPNVAISLPRTSSPREIASAVPQGQTFQVEYNYLNAKCKTITVYLGNLAHHGENASADALSNTAC</sequence>
<dbReference type="Proteomes" id="UP001300502">
    <property type="component" value="Unassembled WGS sequence"/>
</dbReference>
<dbReference type="InterPro" id="IPR029063">
    <property type="entry name" value="SAM-dependent_MTases_sf"/>
</dbReference>
<dbReference type="GO" id="GO:0071164">
    <property type="term" value="F:RNA cap trimethylguanosine synthase activity"/>
    <property type="evidence" value="ECO:0007669"/>
    <property type="project" value="TreeGrafter"/>
</dbReference>
<dbReference type="Pfam" id="PF09445">
    <property type="entry name" value="Methyltransf_15"/>
    <property type="match status" value="1"/>
</dbReference>
<evidence type="ECO:0000256" key="5">
    <source>
        <dbReference type="ARBA" id="ARBA00048763"/>
    </source>
</evidence>
<gene>
    <name evidence="8" type="ORF">GAYE_SCF55G6293</name>
</gene>
<comment type="catalytic activity">
    <reaction evidence="5">
        <text>a 5'-end (N(2),N(7)-dimethyl 5'-triphosphoguanosine)-ribonucleoside in snRNA + S-adenosyl-L-methionine = a 5'-end (N(2),N(2),N(7)-trimethyl 5'-triphosphoguanosine)-ribonucleoside in snRNA + S-adenosyl-L-homocysteine + H(+)</text>
        <dbReference type="Rhea" id="RHEA:78479"/>
        <dbReference type="Rhea" id="RHEA-COMP:19087"/>
        <dbReference type="Rhea" id="RHEA-COMP:19089"/>
        <dbReference type="ChEBI" id="CHEBI:15378"/>
        <dbReference type="ChEBI" id="CHEBI:57856"/>
        <dbReference type="ChEBI" id="CHEBI:59789"/>
        <dbReference type="ChEBI" id="CHEBI:167623"/>
        <dbReference type="ChEBI" id="CHEBI:172880"/>
    </reaction>
    <physiologicalReaction direction="left-to-right" evidence="5">
        <dbReference type="Rhea" id="RHEA:78480"/>
    </physiologicalReaction>
</comment>
<reference evidence="8 9" key="1">
    <citation type="submission" date="2022-07" db="EMBL/GenBank/DDBJ databases">
        <title>Genome-wide signatures of adaptation to extreme environments.</title>
        <authorList>
            <person name="Cho C.H."/>
            <person name="Yoon H.S."/>
        </authorList>
    </citation>
    <scope>NUCLEOTIDE SEQUENCE [LARGE SCALE GENOMIC DNA]</scope>
    <source>
        <strain evidence="8 9">108.79 E11</strain>
    </source>
</reference>
<dbReference type="PANTHER" id="PTHR14741">
    <property type="entry name" value="S-ADENOSYLMETHIONINE-DEPENDENT METHYLTRANSFERASE RELATED"/>
    <property type="match status" value="1"/>
</dbReference>
<comment type="similarity">
    <text evidence="2">Belongs to the methyltransferase superfamily. Trimethylguanosine synthase family.</text>
</comment>
<dbReference type="SUPFAM" id="SSF53335">
    <property type="entry name" value="S-adenosyl-L-methionine-dependent methyltransferases"/>
    <property type="match status" value="1"/>
</dbReference>